<reference evidence="16 18" key="2">
    <citation type="submission" date="2017-08" db="EMBL/GenBank/DDBJ databases">
        <title>Burning lignite coal seam in the remote Altai Mountains harbors a hydrogen-driven thermophilic microbial community.</title>
        <authorList>
            <person name="Kadnikov V.V."/>
            <person name="Mardanov A.V."/>
            <person name="Ivasenko D."/>
            <person name="Beletsky A.V."/>
            <person name="Karnachuk O.V."/>
            <person name="Ravin N.V."/>
        </authorList>
    </citation>
    <scope>NUCLEOTIDE SEQUENCE [LARGE SCALE GENOMIC DNA]</scope>
    <source>
        <strain evidence="16">AL33</strain>
    </source>
</reference>
<dbReference type="EMBL" id="JAHHQF010000114">
    <property type="protein sequence ID" value="MBT9283627.1"/>
    <property type="molecule type" value="Genomic_DNA"/>
</dbReference>
<feature type="modified residue" description="Pyruvic acid (Ser)" evidence="9 12">
    <location>
        <position position="25"/>
    </location>
</feature>
<comment type="cofactor">
    <cofactor evidence="9 10">
        <name>pyruvate</name>
        <dbReference type="ChEBI" id="CHEBI:15361"/>
    </cofactor>
    <text evidence="9 10">Binds 1 pyruvoyl group covalently per subunit.</text>
</comment>
<evidence type="ECO:0000256" key="5">
    <source>
        <dbReference type="ARBA" id="ARBA00023145"/>
    </source>
</evidence>
<comment type="subunit">
    <text evidence="9">Heterooctamer of four alpha and four beta subunits.</text>
</comment>
<keyword evidence="3 9" id="KW-0210">Decarboxylase</keyword>
<keyword evidence="7 9" id="KW-0704">Schiff base</keyword>
<evidence type="ECO:0000256" key="6">
    <source>
        <dbReference type="ARBA" id="ARBA00023239"/>
    </source>
</evidence>
<dbReference type="InterPro" id="IPR009010">
    <property type="entry name" value="Asp_de-COase-like_dom_sf"/>
</dbReference>
<dbReference type="Proteomes" id="UP000748108">
    <property type="component" value="Unassembled WGS sequence"/>
</dbReference>
<feature type="chain" id="PRO_5013992440" description="Aspartate 1-decarboxylase alpha chain" evidence="9 13">
    <location>
        <begin position="25"/>
        <end position="131"/>
    </location>
</feature>
<comment type="subcellular location">
    <subcellularLocation>
        <location evidence="9">Cytoplasm</location>
    </subcellularLocation>
</comment>
<evidence type="ECO:0000313" key="16">
    <source>
        <dbReference type="EMBL" id="PTQ54465.1"/>
    </source>
</evidence>
<keyword evidence="4 9" id="KW-0068">Autocatalytic cleavage</keyword>
<evidence type="ECO:0000256" key="9">
    <source>
        <dbReference type="HAMAP-Rule" id="MF_00446"/>
    </source>
</evidence>
<evidence type="ECO:0000313" key="14">
    <source>
        <dbReference type="EMBL" id="MBT9283627.1"/>
    </source>
</evidence>
<dbReference type="UniPathway" id="UPA00028">
    <property type="reaction ID" value="UER00002"/>
</dbReference>
<dbReference type="PIRSF" id="PIRSF006246">
    <property type="entry name" value="Asp_decarbox"/>
    <property type="match status" value="1"/>
</dbReference>
<dbReference type="HAMAP" id="MF_00446">
    <property type="entry name" value="PanD"/>
    <property type="match status" value="1"/>
</dbReference>
<dbReference type="EMBL" id="PEBV01000004">
    <property type="protein sequence ID" value="PTQ54465.1"/>
    <property type="molecule type" value="Genomic_DNA"/>
</dbReference>
<evidence type="ECO:0000256" key="4">
    <source>
        <dbReference type="ARBA" id="ARBA00022813"/>
    </source>
</evidence>
<dbReference type="GO" id="GO:0004068">
    <property type="term" value="F:aspartate 1-decarboxylase activity"/>
    <property type="evidence" value="ECO:0007669"/>
    <property type="project" value="UniProtKB-UniRule"/>
</dbReference>
<evidence type="ECO:0000313" key="15">
    <source>
        <dbReference type="EMBL" id="OAR05070.1"/>
    </source>
</evidence>
<dbReference type="EC" id="4.1.1.11" evidence="9"/>
<evidence type="ECO:0000313" key="18">
    <source>
        <dbReference type="Proteomes" id="UP000244180"/>
    </source>
</evidence>
<organism evidence="16 18">
    <name type="scientific">Hydrogenibacillus schlegelii</name>
    <name type="common">Bacillus schlegelii</name>
    <dbReference type="NCBI Taxonomy" id="1484"/>
    <lineage>
        <taxon>Bacteria</taxon>
        <taxon>Bacillati</taxon>
        <taxon>Bacillota</taxon>
        <taxon>Bacilli</taxon>
        <taxon>Bacillales</taxon>
        <taxon>Bacillales Family X. Incertae Sedis</taxon>
        <taxon>Hydrogenibacillus</taxon>
    </lineage>
</organism>
<dbReference type="EMBL" id="JXBB01000005">
    <property type="protein sequence ID" value="OAR05070.1"/>
    <property type="molecule type" value="Genomic_DNA"/>
</dbReference>
<dbReference type="STRING" id="1484.SA87_06070"/>
<protein>
    <recommendedName>
        <fullName evidence="9">Aspartate 1-decarboxylase</fullName>
        <ecNumber evidence="9">4.1.1.11</ecNumber>
    </recommendedName>
    <alternativeName>
        <fullName evidence="9">Aspartate alpha-decarboxylase</fullName>
    </alternativeName>
    <component>
        <recommendedName>
            <fullName evidence="9">Aspartate 1-decarboxylase beta chain</fullName>
        </recommendedName>
    </component>
    <component>
        <recommendedName>
            <fullName evidence="9">Aspartate 1-decarboxylase alpha chain</fullName>
        </recommendedName>
    </component>
</protein>
<dbReference type="OrthoDB" id="9803983at2"/>
<dbReference type="GO" id="GO:0015940">
    <property type="term" value="P:pantothenate biosynthetic process"/>
    <property type="evidence" value="ECO:0007669"/>
    <property type="project" value="UniProtKB-UniRule"/>
</dbReference>
<evidence type="ECO:0000256" key="1">
    <source>
        <dbReference type="ARBA" id="ARBA00022490"/>
    </source>
</evidence>
<keyword evidence="6 9" id="KW-0456">Lyase</keyword>
<feature type="binding site" evidence="9 11">
    <location>
        <position position="57"/>
    </location>
    <ligand>
        <name>substrate</name>
    </ligand>
</feature>
<feature type="active site" description="Proton donor" evidence="9 10">
    <location>
        <position position="58"/>
    </location>
</feature>
<evidence type="ECO:0000256" key="8">
    <source>
        <dbReference type="ARBA" id="ARBA00023317"/>
    </source>
</evidence>
<comment type="similarity">
    <text evidence="9">Belongs to the PanD family.</text>
</comment>
<evidence type="ECO:0000256" key="12">
    <source>
        <dbReference type="PIRSR" id="PIRSR006246-3"/>
    </source>
</evidence>
<name>A0A132NB91_HYDSH</name>
<evidence type="ECO:0000256" key="10">
    <source>
        <dbReference type="PIRSR" id="PIRSR006246-1"/>
    </source>
</evidence>
<dbReference type="AlphaFoldDB" id="A0A132NB91"/>
<gene>
    <name evidence="9" type="primary">panD</name>
    <name evidence="16" type="ORF">HSCHL_0384</name>
    <name evidence="14" type="ORF">KM312_13495</name>
    <name evidence="15" type="ORF">SA87_06070</name>
</gene>
<comment type="caution">
    <text evidence="16">The sequence shown here is derived from an EMBL/GenBank/DDBJ whole genome shotgun (WGS) entry which is preliminary data.</text>
</comment>
<feature type="active site" description="Schiff-base intermediate with substrate; via pyruvic acid" evidence="9 10">
    <location>
        <position position="25"/>
    </location>
</feature>
<dbReference type="Proteomes" id="UP000243024">
    <property type="component" value="Unassembled WGS sequence"/>
</dbReference>
<dbReference type="SUPFAM" id="SSF50692">
    <property type="entry name" value="ADC-like"/>
    <property type="match status" value="1"/>
</dbReference>
<evidence type="ECO:0000256" key="2">
    <source>
        <dbReference type="ARBA" id="ARBA00022655"/>
    </source>
</evidence>
<feature type="chain" id="PRO_5013992438" description="Aspartate 1-decarboxylase beta chain" evidence="9 13">
    <location>
        <begin position="1"/>
        <end position="24"/>
    </location>
</feature>
<keyword evidence="1 9" id="KW-0963">Cytoplasm</keyword>
<reference evidence="14" key="3">
    <citation type="journal article" date="2021" name="Microbiology">
        <title>Metagenomic Analysis of the Microbial Community in the Underground Coal Fire Area (Kemerovo Region, Russia) Revealed Predominance of Thermophilic Members of the Phyla Deinococcus-thermus, Aquificae, and Firmicutes.</title>
        <authorList>
            <person name="Kadnikov V."/>
            <person name="Mardanov A.V."/>
            <person name="Beletsky A.V."/>
            <person name="Karnachuk O.V."/>
            <person name="Ravin N.V."/>
        </authorList>
    </citation>
    <scope>NUCLEOTIDE SEQUENCE</scope>
    <source>
        <strain evidence="14">RBS10-49</strain>
    </source>
</reference>
<dbReference type="RefSeq" id="WP_066198819.1">
    <property type="nucleotide sequence ID" value="NZ_CBCSAS010000034.1"/>
</dbReference>
<evidence type="ECO:0000256" key="11">
    <source>
        <dbReference type="PIRSR" id="PIRSR006246-2"/>
    </source>
</evidence>
<accession>A0A132NB91</accession>
<dbReference type="CDD" id="cd06919">
    <property type="entry name" value="Asp_decarbox"/>
    <property type="match status" value="1"/>
</dbReference>
<keyword evidence="5 9" id="KW-0865">Zymogen</keyword>
<dbReference type="InterPro" id="IPR003190">
    <property type="entry name" value="Asp_decarbox"/>
</dbReference>
<dbReference type="GO" id="GO:0005829">
    <property type="term" value="C:cytosol"/>
    <property type="evidence" value="ECO:0007669"/>
    <property type="project" value="TreeGrafter"/>
</dbReference>
<dbReference type="NCBIfam" id="TIGR00223">
    <property type="entry name" value="panD"/>
    <property type="match status" value="1"/>
</dbReference>
<keyword evidence="8 9" id="KW-0670">Pyruvate</keyword>
<feature type="binding site" evidence="9 11">
    <location>
        <begin position="73"/>
        <end position="75"/>
    </location>
    <ligand>
        <name>substrate</name>
    </ligand>
</feature>
<comment type="PTM">
    <text evidence="9 12">Is synthesized initially as an inactive proenzyme, which is activated by self-cleavage at a specific serine bond to produce a beta-subunit with a hydroxyl group at its C-terminus and an alpha-subunit with a pyruvoyl group at its N-terminus.</text>
</comment>
<evidence type="ECO:0000256" key="13">
    <source>
        <dbReference type="PIRSR" id="PIRSR006246-5"/>
    </source>
</evidence>
<evidence type="ECO:0000313" key="17">
    <source>
        <dbReference type="Proteomes" id="UP000243024"/>
    </source>
</evidence>
<dbReference type="PANTHER" id="PTHR21012:SF0">
    <property type="entry name" value="ASPARTATE 1-DECARBOXYLASE"/>
    <property type="match status" value="1"/>
</dbReference>
<proteinExistence type="inferred from homology"/>
<keyword evidence="2 9" id="KW-0566">Pantothenate biosynthesis</keyword>
<evidence type="ECO:0000256" key="3">
    <source>
        <dbReference type="ARBA" id="ARBA00022793"/>
    </source>
</evidence>
<reference evidence="15 17" key="1">
    <citation type="submission" date="2015-09" db="EMBL/GenBank/DDBJ databases">
        <title>Draft genome sequence of Hydrogenibacillus schlegelii DSM 2000.</title>
        <authorList>
            <person name="Hemp J."/>
        </authorList>
    </citation>
    <scope>NUCLEOTIDE SEQUENCE [LARGE SCALE GENOMIC DNA]</scope>
    <source>
        <strain evidence="15 17">MA 48</strain>
    </source>
</reference>
<dbReference type="PANTHER" id="PTHR21012">
    <property type="entry name" value="ASPARTATE 1-DECARBOXYLASE"/>
    <property type="match status" value="1"/>
</dbReference>
<dbReference type="Pfam" id="PF02261">
    <property type="entry name" value="Asp_decarbox"/>
    <property type="match status" value="1"/>
</dbReference>
<dbReference type="GO" id="GO:0006523">
    <property type="term" value="P:alanine biosynthetic process"/>
    <property type="evidence" value="ECO:0007669"/>
    <property type="project" value="InterPro"/>
</dbReference>
<comment type="pathway">
    <text evidence="9">Cofactor biosynthesis; (R)-pantothenate biosynthesis; beta-alanine from L-aspartate: step 1/1.</text>
</comment>
<keyword evidence="17" id="KW-1185">Reference proteome</keyword>
<dbReference type="Gene3D" id="2.40.40.20">
    <property type="match status" value="1"/>
</dbReference>
<dbReference type="Proteomes" id="UP000244180">
    <property type="component" value="Unassembled WGS sequence"/>
</dbReference>
<comment type="function">
    <text evidence="9">Catalyzes the pyruvoyl-dependent decarboxylation of aspartate to produce beta-alanine.</text>
</comment>
<sequence>MWLTMMKGKIHRATVTEANLHYVGSITIDADLLQAAGILPNERVQVVNVTTGARLETYVIPGPAGSGVVGLNGAAARLVQVGDVVIIIAYALMTPEEAARHRPSVVFVDAANRPTAVALGEAAEMREGPAL</sequence>
<evidence type="ECO:0000256" key="7">
    <source>
        <dbReference type="ARBA" id="ARBA00023270"/>
    </source>
</evidence>
<comment type="catalytic activity">
    <reaction evidence="9">
        <text>L-aspartate + H(+) = beta-alanine + CO2</text>
        <dbReference type="Rhea" id="RHEA:19497"/>
        <dbReference type="ChEBI" id="CHEBI:15378"/>
        <dbReference type="ChEBI" id="CHEBI:16526"/>
        <dbReference type="ChEBI" id="CHEBI:29991"/>
        <dbReference type="ChEBI" id="CHEBI:57966"/>
        <dbReference type="EC" id="4.1.1.11"/>
    </reaction>
</comment>